<dbReference type="PRINTS" id="PR00727">
    <property type="entry name" value="LEADERPTASE"/>
</dbReference>
<keyword evidence="3" id="KW-0472">Membrane</keyword>
<keyword evidence="3" id="KW-0999">Mitochondrion inner membrane</keyword>
<reference evidence="5" key="1">
    <citation type="submission" date="2021-01" db="EMBL/GenBank/DDBJ databases">
        <authorList>
            <person name="Corre E."/>
            <person name="Pelletier E."/>
            <person name="Niang G."/>
            <person name="Scheremetjew M."/>
            <person name="Finn R."/>
            <person name="Kale V."/>
            <person name="Holt S."/>
            <person name="Cochrane G."/>
            <person name="Meng A."/>
            <person name="Brown T."/>
            <person name="Cohen L."/>
        </authorList>
    </citation>
    <scope>NUCLEOTIDE SEQUENCE</scope>
    <source>
        <strain evidence="5">ECT3854</strain>
    </source>
</reference>
<sequence length="258" mass="28698">MKIYDTEGNEVFGSVPGGKYDLKPIYPLVDQLERPWPVTVNEAEIPRLYTVGMYNTVSALGSLFTATFGLGVAYALSQMISLFFIPSRSMDPTLAVGDVVVVEKVSPRIFKSNNHVGDVILFHPPSRLQEIVKSSGGRIGNRDLFVKRVAAEPTQKVTVGSDGKVLIDEMELQEKRDMCSEEPLGLIERYIEPGTTEVQSDEVFVMGDCSSVSIDSRVWGPLPNKEIIGKPLFRVWPIERFGSIPTLEKTQLQTEWSD</sequence>
<keyword evidence="3" id="KW-0496">Mitochondrion</keyword>
<keyword evidence="3" id="KW-0812">Transmembrane</keyword>
<dbReference type="GO" id="GO:0004252">
    <property type="term" value="F:serine-type endopeptidase activity"/>
    <property type="evidence" value="ECO:0007669"/>
    <property type="project" value="InterPro"/>
</dbReference>
<name>A0A7S1CZJ0_CYCTE</name>
<feature type="domain" description="Peptidase S26" evidence="4">
    <location>
        <begin position="73"/>
        <end position="236"/>
    </location>
</feature>
<keyword evidence="3" id="KW-0378">Hydrolase</keyword>
<keyword evidence="3" id="KW-0645">Protease</keyword>
<dbReference type="NCBIfam" id="TIGR02227">
    <property type="entry name" value="sigpep_I_bact"/>
    <property type="match status" value="1"/>
</dbReference>
<dbReference type="PANTHER" id="PTHR43390">
    <property type="entry name" value="SIGNAL PEPTIDASE I"/>
    <property type="match status" value="1"/>
</dbReference>
<feature type="active site" evidence="2">
    <location>
        <position position="147"/>
    </location>
</feature>
<evidence type="ECO:0000259" key="4">
    <source>
        <dbReference type="Pfam" id="PF10502"/>
    </source>
</evidence>
<dbReference type="Gene3D" id="2.10.109.10">
    <property type="entry name" value="Umud Fragment, subunit A"/>
    <property type="match status" value="1"/>
</dbReference>
<dbReference type="GO" id="GO:0005743">
    <property type="term" value="C:mitochondrial inner membrane"/>
    <property type="evidence" value="ECO:0007669"/>
    <property type="project" value="UniProtKB-SubCell"/>
</dbReference>
<dbReference type="GO" id="GO:0006465">
    <property type="term" value="P:signal peptide processing"/>
    <property type="evidence" value="ECO:0007669"/>
    <property type="project" value="InterPro"/>
</dbReference>
<evidence type="ECO:0000256" key="1">
    <source>
        <dbReference type="ARBA" id="ARBA00009370"/>
    </source>
</evidence>
<dbReference type="EMBL" id="HBFW01002813">
    <property type="protein sequence ID" value="CAD8930803.1"/>
    <property type="molecule type" value="Transcribed_RNA"/>
</dbReference>
<dbReference type="EC" id="3.4.21.-" evidence="3"/>
<proteinExistence type="inferred from homology"/>
<dbReference type="InterPro" id="IPR000223">
    <property type="entry name" value="Pept_S26A_signal_pept_1"/>
</dbReference>
<feature type="active site" evidence="2">
    <location>
        <position position="89"/>
    </location>
</feature>
<dbReference type="PANTHER" id="PTHR43390:SF1">
    <property type="entry name" value="CHLOROPLAST PROCESSING PEPTIDASE"/>
    <property type="match status" value="1"/>
</dbReference>
<feature type="transmembrane region" description="Helical" evidence="3">
    <location>
        <begin position="63"/>
        <end position="85"/>
    </location>
</feature>
<dbReference type="SUPFAM" id="SSF51306">
    <property type="entry name" value="LexA/Signal peptidase"/>
    <property type="match status" value="1"/>
</dbReference>
<evidence type="ECO:0000313" key="5">
    <source>
        <dbReference type="EMBL" id="CAD8930803.1"/>
    </source>
</evidence>
<gene>
    <name evidence="5" type="ORF">CTEN0397_LOCUS1825</name>
</gene>
<organism evidence="5">
    <name type="scientific">Cyclophora tenuis</name>
    <name type="common">Marine diatom</name>
    <dbReference type="NCBI Taxonomy" id="216820"/>
    <lineage>
        <taxon>Eukaryota</taxon>
        <taxon>Sar</taxon>
        <taxon>Stramenopiles</taxon>
        <taxon>Ochrophyta</taxon>
        <taxon>Bacillariophyta</taxon>
        <taxon>Fragilariophyceae</taxon>
        <taxon>Fragilariophycidae</taxon>
        <taxon>Cyclophorales</taxon>
        <taxon>Cyclophoraceae</taxon>
        <taxon>Cyclophora</taxon>
    </lineage>
</organism>
<dbReference type="InterPro" id="IPR036286">
    <property type="entry name" value="LexA/Signal_pep-like_sf"/>
</dbReference>
<protein>
    <recommendedName>
        <fullName evidence="3">Mitochondrial inner membrane protease subunit</fullName>
        <ecNumber evidence="3">3.4.21.-</ecNumber>
    </recommendedName>
</protein>
<comment type="subcellular location">
    <subcellularLocation>
        <location evidence="3">Mitochondrion inner membrane</location>
    </subcellularLocation>
</comment>
<dbReference type="Pfam" id="PF10502">
    <property type="entry name" value="Peptidase_S26"/>
    <property type="match status" value="1"/>
</dbReference>
<comment type="similarity">
    <text evidence="1 3">Belongs to the peptidase S26 family.</text>
</comment>
<evidence type="ECO:0000256" key="2">
    <source>
        <dbReference type="PIRSR" id="PIRSR600223-1"/>
    </source>
</evidence>
<dbReference type="AlphaFoldDB" id="A0A7S1CZJ0"/>
<dbReference type="CDD" id="cd06530">
    <property type="entry name" value="S26_SPase_I"/>
    <property type="match status" value="1"/>
</dbReference>
<keyword evidence="3" id="KW-1133">Transmembrane helix</keyword>
<dbReference type="InterPro" id="IPR019533">
    <property type="entry name" value="Peptidase_S26"/>
</dbReference>
<accession>A0A7S1CZJ0</accession>
<evidence type="ECO:0000256" key="3">
    <source>
        <dbReference type="RuleBase" id="RU362041"/>
    </source>
</evidence>